<comment type="caution">
    <text evidence="1">The sequence shown here is derived from an EMBL/GenBank/DDBJ whole genome shotgun (WGS) entry which is preliminary data.</text>
</comment>
<protein>
    <submittedName>
        <fullName evidence="1">Uncharacterized protein</fullName>
    </submittedName>
</protein>
<dbReference type="Proteomes" id="UP000235145">
    <property type="component" value="Unassembled WGS sequence"/>
</dbReference>
<accession>A0A9R1WEM0</accession>
<sequence length="81" mass="9042">MAVNPEIPFVSSLICYYSLVKAEWFSHGAEDCSCLLGNVSPLHKHLMNLHVVSFTVEETSHGFTTLCSSTFSVWHKIAISR</sequence>
<evidence type="ECO:0000313" key="1">
    <source>
        <dbReference type="EMBL" id="KAJ0222448.1"/>
    </source>
</evidence>
<keyword evidence="2" id="KW-1185">Reference proteome</keyword>
<dbReference type="AlphaFoldDB" id="A0A9R1WEM0"/>
<dbReference type="EMBL" id="NBSK02000002">
    <property type="protein sequence ID" value="KAJ0222448.1"/>
    <property type="molecule type" value="Genomic_DNA"/>
</dbReference>
<organism evidence="1 2">
    <name type="scientific">Lactuca sativa</name>
    <name type="common">Garden lettuce</name>
    <dbReference type="NCBI Taxonomy" id="4236"/>
    <lineage>
        <taxon>Eukaryota</taxon>
        <taxon>Viridiplantae</taxon>
        <taxon>Streptophyta</taxon>
        <taxon>Embryophyta</taxon>
        <taxon>Tracheophyta</taxon>
        <taxon>Spermatophyta</taxon>
        <taxon>Magnoliopsida</taxon>
        <taxon>eudicotyledons</taxon>
        <taxon>Gunneridae</taxon>
        <taxon>Pentapetalae</taxon>
        <taxon>asterids</taxon>
        <taxon>campanulids</taxon>
        <taxon>Asterales</taxon>
        <taxon>Asteraceae</taxon>
        <taxon>Cichorioideae</taxon>
        <taxon>Cichorieae</taxon>
        <taxon>Lactucinae</taxon>
        <taxon>Lactuca</taxon>
    </lineage>
</organism>
<evidence type="ECO:0000313" key="2">
    <source>
        <dbReference type="Proteomes" id="UP000235145"/>
    </source>
</evidence>
<gene>
    <name evidence="1" type="ORF">LSAT_V11C200093570</name>
</gene>
<reference evidence="1 2" key="1">
    <citation type="journal article" date="2017" name="Nat. Commun.">
        <title>Genome assembly with in vitro proximity ligation data and whole-genome triplication in lettuce.</title>
        <authorList>
            <person name="Reyes-Chin-Wo S."/>
            <person name="Wang Z."/>
            <person name="Yang X."/>
            <person name="Kozik A."/>
            <person name="Arikit S."/>
            <person name="Song C."/>
            <person name="Xia L."/>
            <person name="Froenicke L."/>
            <person name="Lavelle D.O."/>
            <person name="Truco M.J."/>
            <person name="Xia R."/>
            <person name="Zhu S."/>
            <person name="Xu C."/>
            <person name="Xu H."/>
            <person name="Xu X."/>
            <person name="Cox K."/>
            <person name="Korf I."/>
            <person name="Meyers B.C."/>
            <person name="Michelmore R.W."/>
        </authorList>
    </citation>
    <scope>NUCLEOTIDE SEQUENCE [LARGE SCALE GENOMIC DNA]</scope>
    <source>
        <strain evidence="2">cv. Salinas</strain>
        <tissue evidence="1">Seedlings</tissue>
    </source>
</reference>
<proteinExistence type="predicted"/>
<name>A0A9R1WEM0_LACSA</name>